<keyword evidence="3" id="KW-1185">Reference proteome</keyword>
<dbReference type="AlphaFoldDB" id="A0A5E4MQP3"/>
<name>A0A5E4MQP3_9HEMI</name>
<proteinExistence type="predicted"/>
<dbReference type="OrthoDB" id="8058448at2759"/>
<evidence type="ECO:0000313" key="3">
    <source>
        <dbReference type="Proteomes" id="UP000325440"/>
    </source>
</evidence>
<evidence type="ECO:0000313" key="2">
    <source>
        <dbReference type="EMBL" id="VVC34617.1"/>
    </source>
</evidence>
<organism evidence="2 3">
    <name type="scientific">Cinara cedri</name>
    <dbReference type="NCBI Taxonomy" id="506608"/>
    <lineage>
        <taxon>Eukaryota</taxon>
        <taxon>Metazoa</taxon>
        <taxon>Ecdysozoa</taxon>
        <taxon>Arthropoda</taxon>
        <taxon>Hexapoda</taxon>
        <taxon>Insecta</taxon>
        <taxon>Pterygota</taxon>
        <taxon>Neoptera</taxon>
        <taxon>Paraneoptera</taxon>
        <taxon>Hemiptera</taxon>
        <taxon>Sternorrhyncha</taxon>
        <taxon>Aphidomorpha</taxon>
        <taxon>Aphidoidea</taxon>
        <taxon>Aphididae</taxon>
        <taxon>Lachninae</taxon>
        <taxon>Cinara</taxon>
    </lineage>
</organism>
<accession>A0A5E4MQP3</accession>
<evidence type="ECO:0000256" key="1">
    <source>
        <dbReference type="SAM" id="MobiDB-lite"/>
    </source>
</evidence>
<dbReference type="InterPro" id="IPR008042">
    <property type="entry name" value="Retrotrans_Pao"/>
</dbReference>
<reference evidence="2 3" key="1">
    <citation type="submission" date="2019-08" db="EMBL/GenBank/DDBJ databases">
        <authorList>
            <person name="Alioto T."/>
            <person name="Alioto T."/>
            <person name="Gomez Garrido J."/>
        </authorList>
    </citation>
    <scope>NUCLEOTIDE SEQUENCE [LARGE SCALE GENOMIC DNA]</scope>
</reference>
<gene>
    <name evidence="2" type="ORF">CINCED_3A023450</name>
</gene>
<protein>
    <submittedName>
        <fullName evidence="2">Retrotransposon, Pao</fullName>
    </submittedName>
</protein>
<dbReference type="Proteomes" id="UP000325440">
    <property type="component" value="Unassembled WGS sequence"/>
</dbReference>
<dbReference type="EMBL" id="CABPRJ010001003">
    <property type="protein sequence ID" value="VVC34617.1"/>
    <property type="molecule type" value="Genomic_DNA"/>
</dbReference>
<sequence length="205" mass="24025">MHILFNLDTAVQKLLNIEEVPQATNMTKDLICKGHFIKTHYREKSGRYEVHLLFKESPFAVNDFYQVVRRFKRVKQALRRQPTLWTMYKDFKHEYEHFNHMKLVQLHEQQPQIYLPYHHVETMKVISYLTKRKLLSKIARNFNPCGWLAPIVIIAKLIMQQLWLLTPFTHSTASNGPAGPGSTVPAKASNVRHNSQQPFQIGMTT</sequence>
<feature type="compositionally biased region" description="Polar residues" evidence="1">
    <location>
        <begin position="191"/>
        <end position="205"/>
    </location>
</feature>
<dbReference type="Pfam" id="PF05380">
    <property type="entry name" value="Peptidase_A17"/>
    <property type="match status" value="1"/>
</dbReference>
<feature type="region of interest" description="Disordered" evidence="1">
    <location>
        <begin position="174"/>
        <end position="205"/>
    </location>
</feature>